<keyword evidence="9" id="KW-1185">Reference proteome</keyword>
<sequence length="188" mass="21224">MATEGDPTSLIKVLHLLVISFSWGMQVWVSFIAGFALVSQVTLHTFGLVQSKLFPVYFYSLLGSNFVSLAIYAVYHPRELLDWHESIQMALFFIAVIMAGLNAQWFGPSATENMFAMREIEQEHGLGGQVGLGSQREAYAKLREQDPKYKAYRSTFYRYHGLSNLCNLLGFLSTTVNLVYLALHLNTI</sequence>
<dbReference type="CTD" id="374882"/>
<feature type="transmembrane region" description="Helical" evidence="7">
    <location>
        <begin position="162"/>
        <end position="183"/>
    </location>
</feature>
<dbReference type="InterPro" id="IPR042623">
    <property type="entry name" value="TMEM205"/>
</dbReference>
<name>A0A6J2WQY0_CHACN</name>
<protein>
    <recommendedName>
        <fullName evidence="3">Transmembrane protein 205</fullName>
    </recommendedName>
</protein>
<evidence type="ECO:0000256" key="4">
    <source>
        <dbReference type="ARBA" id="ARBA00022692"/>
    </source>
</evidence>
<evidence type="ECO:0000256" key="5">
    <source>
        <dbReference type="ARBA" id="ARBA00022989"/>
    </source>
</evidence>
<dbReference type="GO" id="GO:0016020">
    <property type="term" value="C:membrane"/>
    <property type="evidence" value="ECO:0007669"/>
    <property type="project" value="UniProtKB-SubCell"/>
</dbReference>
<comment type="subcellular location">
    <subcellularLocation>
        <location evidence="1">Membrane</location>
        <topology evidence="1">Multi-pass membrane protein</topology>
    </subcellularLocation>
</comment>
<reference evidence="10" key="1">
    <citation type="submission" date="2025-08" db="UniProtKB">
        <authorList>
            <consortium name="RefSeq"/>
        </authorList>
    </citation>
    <scope>IDENTIFICATION</scope>
</reference>
<dbReference type="FunCoup" id="A0A6J2WQY0">
    <property type="interactions" value="273"/>
</dbReference>
<keyword evidence="6 7" id="KW-0472">Membrane</keyword>
<evidence type="ECO:0000256" key="2">
    <source>
        <dbReference type="ARBA" id="ARBA00011001"/>
    </source>
</evidence>
<evidence type="ECO:0000256" key="1">
    <source>
        <dbReference type="ARBA" id="ARBA00004141"/>
    </source>
</evidence>
<proteinExistence type="inferred from homology"/>
<gene>
    <name evidence="10" type="primary">tmem205</name>
</gene>
<evidence type="ECO:0000256" key="7">
    <source>
        <dbReference type="SAM" id="Phobius"/>
    </source>
</evidence>
<feature type="transmembrane region" description="Helical" evidence="7">
    <location>
        <begin position="87"/>
        <end position="107"/>
    </location>
</feature>
<keyword evidence="4 7" id="KW-0812">Transmembrane</keyword>
<dbReference type="Pfam" id="PF13664">
    <property type="entry name" value="DUF4149"/>
    <property type="match status" value="1"/>
</dbReference>
<feature type="domain" description="TMEM205-like" evidence="8">
    <location>
        <begin position="17"/>
        <end position="118"/>
    </location>
</feature>
<evidence type="ECO:0000256" key="6">
    <source>
        <dbReference type="ARBA" id="ARBA00023136"/>
    </source>
</evidence>
<dbReference type="PANTHER" id="PTHR46916:SF2">
    <property type="entry name" value="TRANSMEMBRANE PROTEIN 205"/>
    <property type="match status" value="1"/>
</dbReference>
<dbReference type="Proteomes" id="UP000504632">
    <property type="component" value="Chromosome 13"/>
</dbReference>
<dbReference type="RefSeq" id="XP_030646041.1">
    <property type="nucleotide sequence ID" value="XM_030790181.1"/>
</dbReference>
<dbReference type="OrthoDB" id="1641132at2759"/>
<evidence type="ECO:0000313" key="10">
    <source>
        <dbReference type="RefSeq" id="XP_030646041.1"/>
    </source>
</evidence>
<dbReference type="AlphaFoldDB" id="A0A6J2WQY0"/>
<comment type="similarity">
    <text evidence="2">Belongs to the TMEM205 family.</text>
</comment>
<accession>A0A6J2WQY0</accession>
<dbReference type="InterPro" id="IPR025423">
    <property type="entry name" value="TMEM205-like"/>
</dbReference>
<dbReference type="GeneID" id="115826369"/>
<dbReference type="InParanoid" id="A0A6J2WQY0"/>
<organism evidence="9 10">
    <name type="scientific">Chanos chanos</name>
    <name type="common">Milkfish</name>
    <name type="synonym">Mugil chanos</name>
    <dbReference type="NCBI Taxonomy" id="29144"/>
    <lineage>
        <taxon>Eukaryota</taxon>
        <taxon>Metazoa</taxon>
        <taxon>Chordata</taxon>
        <taxon>Craniata</taxon>
        <taxon>Vertebrata</taxon>
        <taxon>Euteleostomi</taxon>
        <taxon>Actinopterygii</taxon>
        <taxon>Neopterygii</taxon>
        <taxon>Teleostei</taxon>
        <taxon>Ostariophysi</taxon>
        <taxon>Gonorynchiformes</taxon>
        <taxon>Chanidae</taxon>
        <taxon>Chanos</taxon>
    </lineage>
</organism>
<evidence type="ECO:0000259" key="8">
    <source>
        <dbReference type="Pfam" id="PF13664"/>
    </source>
</evidence>
<dbReference type="PANTHER" id="PTHR46916">
    <property type="entry name" value="TRANSMEMBRANE PROTEIN 205"/>
    <property type="match status" value="1"/>
</dbReference>
<keyword evidence="5 7" id="KW-1133">Transmembrane helix</keyword>
<evidence type="ECO:0000256" key="3">
    <source>
        <dbReference type="ARBA" id="ARBA00015041"/>
    </source>
</evidence>
<evidence type="ECO:0000313" key="9">
    <source>
        <dbReference type="Proteomes" id="UP000504632"/>
    </source>
</evidence>
<feature type="transmembrane region" description="Helical" evidence="7">
    <location>
        <begin position="56"/>
        <end position="75"/>
    </location>
</feature>